<keyword evidence="4" id="KW-1185">Reference proteome</keyword>
<accession>A0A239FX87</accession>
<feature type="chain" id="PRO_5013325980" evidence="2">
    <location>
        <begin position="19"/>
        <end position="233"/>
    </location>
</feature>
<gene>
    <name evidence="3" type="ORF">SAMN05421640_0833</name>
</gene>
<evidence type="ECO:0000313" key="3">
    <source>
        <dbReference type="EMBL" id="SNS60394.1"/>
    </source>
</evidence>
<dbReference type="Proteomes" id="UP000198393">
    <property type="component" value="Unassembled WGS sequence"/>
</dbReference>
<dbReference type="OrthoDB" id="1494029at2"/>
<dbReference type="EMBL" id="FZPD01000001">
    <property type="protein sequence ID" value="SNS60394.1"/>
    <property type="molecule type" value="Genomic_DNA"/>
</dbReference>
<feature type="signal peptide" evidence="2">
    <location>
        <begin position="1"/>
        <end position="18"/>
    </location>
</feature>
<dbReference type="AlphaFoldDB" id="A0A239FX87"/>
<dbReference type="PROSITE" id="PS50005">
    <property type="entry name" value="TPR"/>
    <property type="match status" value="1"/>
</dbReference>
<dbReference type="SMART" id="SM00028">
    <property type="entry name" value="TPR"/>
    <property type="match status" value="1"/>
</dbReference>
<name>A0A239FX87_EKHLU</name>
<keyword evidence="2" id="KW-0732">Signal</keyword>
<evidence type="ECO:0000313" key="4">
    <source>
        <dbReference type="Proteomes" id="UP000198393"/>
    </source>
</evidence>
<dbReference type="SUPFAM" id="SSF48452">
    <property type="entry name" value="TPR-like"/>
    <property type="match status" value="1"/>
</dbReference>
<dbReference type="InterPro" id="IPR011990">
    <property type="entry name" value="TPR-like_helical_dom_sf"/>
</dbReference>
<keyword evidence="1" id="KW-0802">TPR repeat</keyword>
<protein>
    <submittedName>
        <fullName evidence="3">Tetratricopeptide repeat-containing protein</fullName>
    </submittedName>
</protein>
<evidence type="ECO:0000256" key="1">
    <source>
        <dbReference type="PROSITE-ProRule" id="PRU00339"/>
    </source>
</evidence>
<evidence type="ECO:0000256" key="2">
    <source>
        <dbReference type="SAM" id="SignalP"/>
    </source>
</evidence>
<organism evidence="3 4">
    <name type="scientific">Ekhidna lutea</name>
    <dbReference type="NCBI Taxonomy" id="447679"/>
    <lineage>
        <taxon>Bacteria</taxon>
        <taxon>Pseudomonadati</taxon>
        <taxon>Bacteroidota</taxon>
        <taxon>Cytophagia</taxon>
        <taxon>Cytophagales</taxon>
        <taxon>Reichenbachiellaceae</taxon>
        <taxon>Ekhidna</taxon>
    </lineage>
</organism>
<dbReference type="Pfam" id="PF13181">
    <property type="entry name" value="TPR_8"/>
    <property type="match status" value="1"/>
</dbReference>
<dbReference type="InterPro" id="IPR019734">
    <property type="entry name" value="TPR_rpt"/>
</dbReference>
<feature type="repeat" description="TPR" evidence="1">
    <location>
        <begin position="187"/>
        <end position="220"/>
    </location>
</feature>
<dbReference type="RefSeq" id="WP_089355575.1">
    <property type="nucleotide sequence ID" value="NZ_FZPD01000001.1"/>
</dbReference>
<proteinExistence type="predicted"/>
<sequence length="233" mass="25808">MKNLLTLFMLMMAGLSLAQTSSQMQYAAYLKASKTMWERSIILAEKESGEKSFEKAVAMYGLLNNTMATQDEDTFDENVGQTVDLLKEIIERDPDNGEPKAVLSSVYGLIMAYSPMKGMLYGMKSGSLMDEAVRQSPQSPLVQKLHGGSKLYTPEMFGGDAEKAAEAFNNSLELFENSGVSESWLHTDTFMGLAMAYRKLGKNAEAKETLKKAVTMEPEFQWAKAVLAEMDKS</sequence>
<dbReference type="Gene3D" id="1.25.40.10">
    <property type="entry name" value="Tetratricopeptide repeat domain"/>
    <property type="match status" value="1"/>
</dbReference>
<reference evidence="3 4" key="1">
    <citation type="submission" date="2017-06" db="EMBL/GenBank/DDBJ databases">
        <authorList>
            <person name="Kim H.J."/>
            <person name="Triplett B.A."/>
        </authorList>
    </citation>
    <scope>NUCLEOTIDE SEQUENCE [LARGE SCALE GENOMIC DNA]</scope>
    <source>
        <strain evidence="3 4">DSM 19307</strain>
    </source>
</reference>